<reference evidence="3 4" key="1">
    <citation type="submission" date="2023-10" db="EMBL/GenBank/DDBJ databases">
        <title>Draft genome sequence of Xylaria bambusicola isolate GMP-LS, the root and basal stem rot pathogen of sugarcane in Indonesia.</title>
        <authorList>
            <person name="Selvaraj P."/>
            <person name="Muralishankar V."/>
            <person name="Muruganantham S."/>
            <person name="Sp S."/>
            <person name="Haryani S."/>
            <person name="Lau K.J.X."/>
            <person name="Naqvi N.I."/>
        </authorList>
    </citation>
    <scope>NUCLEOTIDE SEQUENCE [LARGE SCALE GENOMIC DNA]</scope>
    <source>
        <strain evidence="3">GMP-LS</strain>
    </source>
</reference>
<dbReference type="AlphaFoldDB" id="A0AAN7UUB2"/>
<organism evidence="3 4">
    <name type="scientific">Xylaria bambusicola</name>
    <dbReference type="NCBI Taxonomy" id="326684"/>
    <lineage>
        <taxon>Eukaryota</taxon>
        <taxon>Fungi</taxon>
        <taxon>Dikarya</taxon>
        <taxon>Ascomycota</taxon>
        <taxon>Pezizomycotina</taxon>
        <taxon>Sordariomycetes</taxon>
        <taxon>Xylariomycetidae</taxon>
        <taxon>Xylariales</taxon>
        <taxon>Xylariaceae</taxon>
        <taxon>Xylaria</taxon>
    </lineage>
</organism>
<proteinExistence type="inferred from homology"/>
<evidence type="ECO:0000259" key="2">
    <source>
        <dbReference type="Pfam" id="PF07110"/>
    </source>
</evidence>
<comment type="caution">
    <text evidence="3">The sequence shown here is derived from an EMBL/GenBank/DDBJ whole genome shotgun (WGS) entry which is preliminary data.</text>
</comment>
<dbReference type="GO" id="GO:0016491">
    <property type="term" value="F:oxidoreductase activity"/>
    <property type="evidence" value="ECO:0007669"/>
    <property type="project" value="InterPro"/>
</dbReference>
<comment type="similarity">
    <text evidence="1">Belongs to the tpcK family.</text>
</comment>
<evidence type="ECO:0000256" key="1">
    <source>
        <dbReference type="ARBA" id="ARBA00005986"/>
    </source>
</evidence>
<sequence>MMHDFPGNIWSGIYHVRGFGFRGVVPGGQYPLKYTVTHYRKPEHRHEAPIKRPVEEHPPPAIPIFKKHGVLAYSLFITPASLNGAPKQEMEKTRPTWDVADYDRIIEYTLSDMQVIPKVVSDPDWRAAIANEKADVDTKKALLSVGYSPPYLLEIGEAVNLST</sequence>
<gene>
    <name evidence="3" type="ORF">RRF57_007840</name>
</gene>
<evidence type="ECO:0000313" key="3">
    <source>
        <dbReference type="EMBL" id="KAK5632126.1"/>
    </source>
</evidence>
<accession>A0AAN7UUB2</accession>
<dbReference type="Proteomes" id="UP001305414">
    <property type="component" value="Unassembled WGS sequence"/>
</dbReference>
<protein>
    <recommendedName>
        <fullName evidence="2">EthD domain-containing protein</fullName>
    </recommendedName>
</protein>
<dbReference type="EMBL" id="JAWHQM010000023">
    <property type="protein sequence ID" value="KAK5632126.1"/>
    <property type="molecule type" value="Genomic_DNA"/>
</dbReference>
<feature type="domain" description="EthD" evidence="2">
    <location>
        <begin position="52"/>
        <end position="131"/>
    </location>
</feature>
<name>A0AAN7UUB2_9PEZI</name>
<keyword evidence="4" id="KW-1185">Reference proteome</keyword>
<evidence type="ECO:0000313" key="4">
    <source>
        <dbReference type="Proteomes" id="UP001305414"/>
    </source>
</evidence>
<dbReference type="Pfam" id="PF07110">
    <property type="entry name" value="EthD"/>
    <property type="match status" value="1"/>
</dbReference>
<dbReference type="InterPro" id="IPR009799">
    <property type="entry name" value="EthD_dom"/>
</dbReference>